<dbReference type="OMA" id="DMNDSAH"/>
<dbReference type="Pfam" id="PF05753">
    <property type="entry name" value="TRAP_beta"/>
    <property type="match status" value="1"/>
</dbReference>
<dbReference type="WormBase" id="Bm5560">
    <property type="protein sequence ID" value="BM45724"/>
    <property type="gene ID" value="WBGene00225821"/>
</dbReference>
<reference evidence="2" key="1">
    <citation type="journal article" date="2007" name="Science">
        <title>Draft genome of the filarial nematode parasite Brugia malayi.</title>
        <authorList>
            <person name="Ghedin E."/>
            <person name="Wang S."/>
            <person name="Spiro D."/>
            <person name="Caler E."/>
            <person name="Zhao Q."/>
            <person name="Crabtree J."/>
            <person name="Allen J.E."/>
            <person name="Delcher A.L."/>
            <person name="Guiliano D.B."/>
            <person name="Miranda-Saavedra D."/>
            <person name="Angiuoli S.V."/>
            <person name="Creasy T."/>
            <person name="Amedeo P."/>
            <person name="Haas B."/>
            <person name="El-Sayed N.M."/>
            <person name="Wortman J.R."/>
            <person name="Feldblyum T."/>
            <person name="Tallon L."/>
            <person name="Schatz M."/>
            <person name="Shumway M."/>
            <person name="Koo H."/>
            <person name="Salzberg S.L."/>
            <person name="Schobel S."/>
            <person name="Pertea M."/>
            <person name="Pop M."/>
            <person name="White O."/>
            <person name="Barton G.J."/>
            <person name="Carlow C.K."/>
            <person name="Crawford M.J."/>
            <person name="Daub J."/>
            <person name="Dimmic M.W."/>
            <person name="Estes C.F."/>
            <person name="Foster J.M."/>
            <person name="Ganatra M."/>
            <person name="Gregory W.F."/>
            <person name="Johnson N.M."/>
            <person name="Jin J."/>
            <person name="Komuniecki R."/>
            <person name="Korf I."/>
            <person name="Kumar S."/>
            <person name="Laney S."/>
            <person name="Li B.W."/>
            <person name="Li W."/>
            <person name="Lindblom T.H."/>
            <person name="Lustigman S."/>
            <person name="Ma D."/>
            <person name="Maina C.V."/>
            <person name="Martin D.M."/>
            <person name="McCarter J.P."/>
            <person name="McReynolds L."/>
            <person name="Mitreva M."/>
            <person name="Nutman T.B."/>
            <person name="Parkinson J."/>
            <person name="Peregrin-Alvarez J.M."/>
            <person name="Poole C."/>
            <person name="Ren Q."/>
            <person name="Saunders L."/>
            <person name="Sluder A.E."/>
            <person name="Smith K."/>
            <person name="Stanke M."/>
            <person name="Unnasch T.R."/>
            <person name="Ware J."/>
            <person name="Wei A.D."/>
            <person name="Weil G."/>
            <person name="Williams D.J."/>
            <person name="Zhang Y."/>
            <person name="Williams S.A."/>
            <person name="Fraser-Liggett C."/>
            <person name="Slatko B."/>
            <person name="Blaxter M.L."/>
            <person name="Scott A.L."/>
        </authorList>
    </citation>
    <scope>NUCLEOTIDE SEQUENCE</scope>
    <source>
        <strain evidence="2">FR3</strain>
    </source>
</reference>
<accession>A0A0H5S6X9</accession>
<name>A0A0H5S6X9_BRUMA</name>
<dbReference type="PANTHER" id="PTHR12861:SF3">
    <property type="entry name" value="TRANSLOCON-ASSOCIATED PROTEIN SUBUNIT BETA"/>
    <property type="match status" value="1"/>
</dbReference>
<keyword evidence="1" id="KW-0472">Membrane</keyword>
<dbReference type="GO" id="GO:0005783">
    <property type="term" value="C:endoplasmic reticulum"/>
    <property type="evidence" value="ECO:0007669"/>
    <property type="project" value="TreeGrafter"/>
</dbReference>
<dbReference type="PANTHER" id="PTHR12861">
    <property type="entry name" value="TRANSLOCON-ASSOCIATED PROTEIN, BETA SUBUNIT PRECURSOR TRAP-BETA SIGNAL SEQUENCE RECEPTOR BETA SUBUNIT"/>
    <property type="match status" value="1"/>
</dbReference>
<feature type="transmembrane region" description="Helical" evidence="1">
    <location>
        <begin position="261"/>
        <end position="283"/>
    </location>
</feature>
<reference evidence="2" key="2">
    <citation type="submission" date="2012-12" db="EMBL/GenBank/DDBJ databases">
        <authorList>
            <person name="Gao Y.W."/>
            <person name="Fan S.T."/>
            <person name="Sun H.T."/>
            <person name="Wang Z."/>
            <person name="Gao X.L."/>
            <person name="Li Y.G."/>
            <person name="Wang T.C."/>
            <person name="Zhang K."/>
            <person name="Xu W.W."/>
            <person name="Yu Z.J."/>
            <person name="Xia X.Z."/>
        </authorList>
    </citation>
    <scope>NUCLEOTIDE SEQUENCE</scope>
    <source>
        <strain evidence="2">FR3</strain>
    </source>
</reference>
<evidence type="ECO:0000313" key="3">
    <source>
        <dbReference type="WormBase" id="Bm5560"/>
    </source>
</evidence>
<evidence type="ECO:0000256" key="1">
    <source>
        <dbReference type="SAM" id="Phobius"/>
    </source>
</evidence>
<keyword evidence="1" id="KW-1133">Transmembrane helix</keyword>
<organism evidence="2">
    <name type="scientific">Brugia malayi</name>
    <name type="common">Filarial nematode worm</name>
    <dbReference type="NCBI Taxonomy" id="6279"/>
    <lineage>
        <taxon>Eukaryota</taxon>
        <taxon>Metazoa</taxon>
        <taxon>Ecdysozoa</taxon>
        <taxon>Nematoda</taxon>
        <taxon>Chromadorea</taxon>
        <taxon>Rhabditida</taxon>
        <taxon>Spirurina</taxon>
        <taxon>Spiruromorpha</taxon>
        <taxon>Filarioidea</taxon>
        <taxon>Onchocercidae</taxon>
        <taxon>Brugia</taxon>
    </lineage>
</organism>
<keyword evidence="1" id="KW-0812">Transmembrane</keyword>
<sequence>MRLSVIKCKLTVTEAGGAYHSDHVNFSNVASLSDFHQTKQGREETSDCRRHMKARRSGYVEADIGVDVVTRLTVAAINDPIIDHSLVEILICAVLLSDLKLHRCFKMRWKLSAFLMLYVSITYGEDTDMNDSAHIVASKFTLSQYAVEGMDYIIDYRLYNVGDKAALRVALDDRDGFPTQTFDVIQGLLQVRWERIAPGNNVSHSVVVRPRAVGAFNYSSAQITYYPTEDAKEVRVSYTTAPGEGYIYRRKDYDRKFSAKVGVWLVFLMLVAPSTVIPFILWYSSKSKYDQEAPLKKSK</sequence>
<proteinExistence type="predicted"/>
<gene>
    <name evidence="2" type="primary">Bma-trap-2</name>
    <name evidence="3" type="ORF">Bm5560</name>
    <name evidence="2" type="ORF">BM_Bm5560</name>
</gene>
<dbReference type="EMBL" id="LN856931">
    <property type="protein sequence ID" value="CRZ23908.1"/>
    <property type="molecule type" value="Genomic_DNA"/>
</dbReference>
<protein>
    <submittedName>
        <fullName evidence="2">BMA-TRAP-2</fullName>
    </submittedName>
</protein>
<dbReference type="AlphaFoldDB" id="A0A0H5S6X9"/>
<evidence type="ECO:0000313" key="2">
    <source>
        <dbReference type="EMBL" id="CRZ23908.1"/>
    </source>
</evidence>